<accession>A0A8S3SC32</accession>
<dbReference type="EMBL" id="CAJPWZ010001414">
    <property type="protein sequence ID" value="CAG2214556.1"/>
    <property type="molecule type" value="Genomic_DNA"/>
</dbReference>
<proteinExistence type="predicted"/>
<name>A0A8S3SC32_MYTED</name>
<dbReference type="Proteomes" id="UP000683360">
    <property type="component" value="Unassembled WGS sequence"/>
</dbReference>
<comment type="caution">
    <text evidence="1">The sequence shown here is derived from an EMBL/GenBank/DDBJ whole genome shotgun (WGS) entry which is preliminary data.</text>
</comment>
<evidence type="ECO:0000313" key="2">
    <source>
        <dbReference type="Proteomes" id="UP000683360"/>
    </source>
</evidence>
<sequence>MCVILSAYFSRRRSVSTKGIFIHWTKSNDKIVLGTKKNVNSGKGNANVHIATVADRAEITLSTTEREDTKLQLSENDDRNVYNNVPSEHNVFKYKILIRDLKEAINEKQKNDGFNKEYEVLPKGLAYAHVEGSKAENKEKNRFLTTWPCMLLYEITQ</sequence>
<organism evidence="1 2">
    <name type="scientific">Mytilus edulis</name>
    <name type="common">Blue mussel</name>
    <dbReference type="NCBI Taxonomy" id="6550"/>
    <lineage>
        <taxon>Eukaryota</taxon>
        <taxon>Metazoa</taxon>
        <taxon>Spiralia</taxon>
        <taxon>Lophotrochozoa</taxon>
        <taxon>Mollusca</taxon>
        <taxon>Bivalvia</taxon>
        <taxon>Autobranchia</taxon>
        <taxon>Pteriomorphia</taxon>
        <taxon>Mytilida</taxon>
        <taxon>Mytiloidea</taxon>
        <taxon>Mytilidae</taxon>
        <taxon>Mytilinae</taxon>
        <taxon>Mytilus</taxon>
    </lineage>
</organism>
<gene>
    <name evidence="1" type="ORF">MEDL_28389</name>
</gene>
<dbReference type="AlphaFoldDB" id="A0A8S3SC32"/>
<evidence type="ECO:0000313" key="1">
    <source>
        <dbReference type="EMBL" id="CAG2214556.1"/>
    </source>
</evidence>
<reference evidence="1" key="1">
    <citation type="submission" date="2021-03" db="EMBL/GenBank/DDBJ databases">
        <authorList>
            <person name="Bekaert M."/>
        </authorList>
    </citation>
    <scope>NUCLEOTIDE SEQUENCE</scope>
</reference>
<protein>
    <submittedName>
        <fullName evidence="1">Uncharacterized protein</fullName>
    </submittedName>
</protein>
<keyword evidence="2" id="KW-1185">Reference proteome</keyword>